<reference evidence="1 2" key="2">
    <citation type="journal article" date="2019" name="G3 (Bethesda)">
        <title>Hybrid Assembly of the Genome of the Entomopathogenic Nematode Steinernema carpocapsae Identifies the X-Chromosome.</title>
        <authorList>
            <person name="Serra L."/>
            <person name="Macchietto M."/>
            <person name="Macias-Munoz A."/>
            <person name="McGill C.J."/>
            <person name="Rodriguez I.M."/>
            <person name="Rodriguez B."/>
            <person name="Murad R."/>
            <person name="Mortazavi A."/>
        </authorList>
    </citation>
    <scope>NUCLEOTIDE SEQUENCE [LARGE SCALE GENOMIC DNA]</scope>
    <source>
        <strain evidence="1 2">ALL</strain>
    </source>
</reference>
<reference evidence="1 2" key="1">
    <citation type="journal article" date="2015" name="Genome Biol.">
        <title>Comparative genomics of Steinernema reveals deeply conserved gene regulatory networks.</title>
        <authorList>
            <person name="Dillman A.R."/>
            <person name="Macchietto M."/>
            <person name="Porter C.F."/>
            <person name="Rogers A."/>
            <person name="Williams B."/>
            <person name="Antoshechkin I."/>
            <person name="Lee M.M."/>
            <person name="Goodwin Z."/>
            <person name="Lu X."/>
            <person name="Lewis E.E."/>
            <person name="Goodrich-Blair H."/>
            <person name="Stock S.P."/>
            <person name="Adams B.J."/>
            <person name="Sternberg P.W."/>
            <person name="Mortazavi A."/>
        </authorList>
    </citation>
    <scope>NUCLEOTIDE SEQUENCE [LARGE SCALE GENOMIC DNA]</scope>
    <source>
        <strain evidence="1 2">ALL</strain>
    </source>
</reference>
<dbReference type="Proteomes" id="UP000298663">
    <property type="component" value="Unassembled WGS sequence"/>
</dbReference>
<proteinExistence type="predicted"/>
<dbReference type="EMBL" id="AZBU02000002">
    <property type="protein sequence ID" value="TKR95310.1"/>
    <property type="molecule type" value="Genomic_DNA"/>
</dbReference>
<evidence type="ECO:0000313" key="1">
    <source>
        <dbReference type="EMBL" id="TKR95310.1"/>
    </source>
</evidence>
<organism evidence="1 2">
    <name type="scientific">Steinernema carpocapsae</name>
    <name type="common">Entomopathogenic nematode</name>
    <dbReference type="NCBI Taxonomy" id="34508"/>
    <lineage>
        <taxon>Eukaryota</taxon>
        <taxon>Metazoa</taxon>
        <taxon>Ecdysozoa</taxon>
        <taxon>Nematoda</taxon>
        <taxon>Chromadorea</taxon>
        <taxon>Rhabditida</taxon>
        <taxon>Tylenchina</taxon>
        <taxon>Panagrolaimomorpha</taxon>
        <taxon>Strongyloidoidea</taxon>
        <taxon>Steinernematidae</taxon>
        <taxon>Steinernema</taxon>
    </lineage>
</organism>
<evidence type="ECO:0000313" key="2">
    <source>
        <dbReference type="Proteomes" id="UP000298663"/>
    </source>
</evidence>
<accession>A0A4U5PFT2</accession>
<protein>
    <submittedName>
        <fullName evidence="1">Uncharacterized protein</fullName>
    </submittedName>
</protein>
<comment type="caution">
    <text evidence="1">The sequence shown here is derived from an EMBL/GenBank/DDBJ whole genome shotgun (WGS) entry which is preliminary data.</text>
</comment>
<sequence length="278" mass="31413">MLERDLSLRDCLSLRMVCCAVKNIVDTSLFARGVLPLPQMDMKVVVDEMGDTFVCDGRQHHVSFSAIRTRYQVLPGLPEIIYSIHKEASTSQNLKFMDERRSVSQNFNNLLPRLLQQGNFSADFAKTSRPIQSLIADFVHRGWSDSSSVTFEHNSSLLQLKDLNYLPGYYAVIKEFELKRISDRRVADAARVLHLPCTDTITNAVLTVDVEQFTPNVENMLTQLGHKRLNKVSIEWVVAEHVSGAGLLGDRINPQLISCMMKSFDHLFETLRGTLTVG</sequence>
<gene>
    <name evidence="1" type="ORF">L596_009498</name>
</gene>
<keyword evidence="2" id="KW-1185">Reference proteome</keyword>
<name>A0A4U5PFT2_STECR</name>
<dbReference type="AlphaFoldDB" id="A0A4U5PFT2"/>